<dbReference type="SUPFAM" id="SSF56601">
    <property type="entry name" value="beta-lactamase/transpeptidase-like"/>
    <property type="match status" value="1"/>
</dbReference>
<dbReference type="GO" id="GO:0071555">
    <property type="term" value="P:cell wall organization"/>
    <property type="evidence" value="ECO:0007669"/>
    <property type="project" value="UniProtKB-KW"/>
</dbReference>
<evidence type="ECO:0000256" key="11">
    <source>
        <dbReference type="SAM" id="SignalP"/>
    </source>
</evidence>
<dbReference type="RefSeq" id="WP_148975184.1">
    <property type="nucleotide sequence ID" value="NZ_JBNIKT010000012.1"/>
</dbReference>
<evidence type="ECO:0000259" key="12">
    <source>
        <dbReference type="Pfam" id="PF00768"/>
    </source>
</evidence>
<evidence type="ECO:0000256" key="5">
    <source>
        <dbReference type="ARBA" id="ARBA00022984"/>
    </source>
</evidence>
<evidence type="ECO:0000256" key="4">
    <source>
        <dbReference type="ARBA" id="ARBA00022960"/>
    </source>
</evidence>
<keyword evidence="10" id="KW-0812">Transmembrane</keyword>
<dbReference type="PANTHER" id="PTHR21581">
    <property type="entry name" value="D-ALANYL-D-ALANINE CARBOXYPEPTIDASE"/>
    <property type="match status" value="1"/>
</dbReference>
<protein>
    <submittedName>
        <fullName evidence="13">D-alanyl-D-alanine carboxypeptidase</fullName>
    </submittedName>
</protein>
<evidence type="ECO:0000256" key="6">
    <source>
        <dbReference type="ARBA" id="ARBA00023316"/>
    </source>
</evidence>
<evidence type="ECO:0000313" key="14">
    <source>
        <dbReference type="Proteomes" id="UP000322139"/>
    </source>
</evidence>
<evidence type="ECO:0000256" key="3">
    <source>
        <dbReference type="ARBA" id="ARBA00022801"/>
    </source>
</evidence>
<evidence type="ECO:0000313" key="13">
    <source>
        <dbReference type="EMBL" id="TYS47862.1"/>
    </source>
</evidence>
<dbReference type="GO" id="GO:0008360">
    <property type="term" value="P:regulation of cell shape"/>
    <property type="evidence" value="ECO:0007669"/>
    <property type="project" value="UniProtKB-KW"/>
</dbReference>
<evidence type="ECO:0000256" key="8">
    <source>
        <dbReference type="PIRSR" id="PIRSR618044-2"/>
    </source>
</evidence>
<organism evidence="13 14">
    <name type="scientific">Bacillus infantis</name>
    <dbReference type="NCBI Taxonomy" id="324767"/>
    <lineage>
        <taxon>Bacteria</taxon>
        <taxon>Bacillati</taxon>
        <taxon>Bacillota</taxon>
        <taxon>Bacilli</taxon>
        <taxon>Bacillales</taxon>
        <taxon>Bacillaceae</taxon>
        <taxon>Bacillus</taxon>
    </lineage>
</organism>
<evidence type="ECO:0000256" key="1">
    <source>
        <dbReference type="ARBA" id="ARBA00007164"/>
    </source>
</evidence>
<dbReference type="Proteomes" id="UP000322139">
    <property type="component" value="Unassembled WGS sequence"/>
</dbReference>
<gene>
    <name evidence="13" type="ORF">FZD51_13110</name>
</gene>
<dbReference type="PANTHER" id="PTHR21581:SF33">
    <property type="entry name" value="D-ALANYL-D-ALANINE CARBOXYPEPTIDASE DACB"/>
    <property type="match status" value="1"/>
</dbReference>
<dbReference type="Gene3D" id="3.40.710.10">
    <property type="entry name" value="DD-peptidase/beta-lactamase superfamily"/>
    <property type="match status" value="1"/>
</dbReference>
<dbReference type="GO" id="GO:0009252">
    <property type="term" value="P:peptidoglycan biosynthetic process"/>
    <property type="evidence" value="ECO:0007669"/>
    <property type="project" value="UniProtKB-KW"/>
</dbReference>
<feature type="signal peptide" evidence="11">
    <location>
        <begin position="1"/>
        <end position="17"/>
    </location>
</feature>
<feature type="transmembrane region" description="Helical" evidence="10">
    <location>
        <begin position="359"/>
        <end position="376"/>
    </location>
</feature>
<keyword evidence="10" id="KW-0472">Membrane</keyword>
<comment type="similarity">
    <text evidence="1 9">Belongs to the peptidase S11 family.</text>
</comment>
<evidence type="ECO:0000256" key="7">
    <source>
        <dbReference type="PIRSR" id="PIRSR618044-1"/>
    </source>
</evidence>
<dbReference type="InterPro" id="IPR018044">
    <property type="entry name" value="Peptidase_S11"/>
</dbReference>
<comment type="caution">
    <text evidence="13">The sequence shown here is derived from an EMBL/GenBank/DDBJ whole genome shotgun (WGS) entry which is preliminary data.</text>
</comment>
<evidence type="ECO:0000256" key="9">
    <source>
        <dbReference type="RuleBase" id="RU004016"/>
    </source>
</evidence>
<feature type="chain" id="PRO_5038808813" evidence="11">
    <location>
        <begin position="18"/>
        <end position="387"/>
    </location>
</feature>
<name>A0A5D4REF3_9BACI</name>
<keyword evidence="5" id="KW-0573">Peptidoglycan synthesis</keyword>
<dbReference type="EMBL" id="VTER01000006">
    <property type="protein sequence ID" value="TYS47862.1"/>
    <property type="molecule type" value="Genomic_DNA"/>
</dbReference>
<feature type="active site" description="Proton acceptor" evidence="7">
    <location>
        <position position="63"/>
    </location>
</feature>
<keyword evidence="13" id="KW-0121">Carboxypeptidase</keyword>
<sequence>MKKFLSALMIFMLTVHAGQNADAKEEKEPAIVSEAAVLIDSQSNAILYSKNGSDRMYPASLTKIATAIYAIKKGNLDDMVTVSRSAVETEGTKVYLEEGEKTTLRHLIEGMLINSGNDAAAAIAEHLDGSMEEFEKNLNTFLEKEVHVHNTHFTNPHGLFDERHYTTAEDMALITSYALKNNAFRTIYGTKELAWDGESWDTTIFTHHRMLKGEVPYTGITGGKTGFVNESKQTLATSAENGKIQLTAIVMKADFKRDIYNDTKTLFDYGFSRFKSSVISKETSFQKGDQRYFSGKDRFVTLPLNHFEKIVTEEGLLKIVDGSGKLIQIFPLEPEAVKAAGPSEAVQAQKIEETPVKSGVFYMVFVLVLASLYIMSRKIYRRIKQRH</sequence>
<proteinExistence type="inferred from homology"/>
<feature type="active site" evidence="7">
    <location>
        <position position="115"/>
    </location>
</feature>
<keyword evidence="3" id="KW-0378">Hydrolase</keyword>
<reference evidence="13 14" key="1">
    <citation type="submission" date="2019-08" db="EMBL/GenBank/DDBJ databases">
        <title>Bacillus genomes from the desert of Cuatro Cienegas, Coahuila.</title>
        <authorList>
            <person name="Olmedo-Alvarez G."/>
        </authorList>
    </citation>
    <scope>NUCLEOTIDE SEQUENCE [LARGE SCALE GENOMIC DNA]</scope>
    <source>
        <strain evidence="13 14">CH446_14T</strain>
    </source>
</reference>
<dbReference type="InterPro" id="IPR001967">
    <property type="entry name" value="Peptidase_S11_N"/>
</dbReference>
<dbReference type="AlphaFoldDB" id="A0A5D4REF3"/>
<dbReference type="InterPro" id="IPR012338">
    <property type="entry name" value="Beta-lactam/transpept-like"/>
</dbReference>
<dbReference type="GO" id="GO:0006508">
    <property type="term" value="P:proteolysis"/>
    <property type="evidence" value="ECO:0007669"/>
    <property type="project" value="InterPro"/>
</dbReference>
<keyword evidence="13" id="KW-0645">Protease</keyword>
<evidence type="ECO:0000256" key="2">
    <source>
        <dbReference type="ARBA" id="ARBA00022729"/>
    </source>
</evidence>
<feature type="domain" description="Peptidase S11 D-alanyl-D-alanine carboxypeptidase A N-terminal" evidence="12">
    <location>
        <begin position="24"/>
        <end position="254"/>
    </location>
</feature>
<keyword evidence="10" id="KW-1133">Transmembrane helix</keyword>
<keyword evidence="4" id="KW-0133">Cell shape</keyword>
<dbReference type="Pfam" id="PF00768">
    <property type="entry name" value="Peptidase_S11"/>
    <property type="match status" value="1"/>
</dbReference>
<keyword evidence="2 11" id="KW-0732">Signal</keyword>
<dbReference type="PRINTS" id="PR00725">
    <property type="entry name" value="DADACBPTASE1"/>
</dbReference>
<evidence type="ECO:0000256" key="10">
    <source>
        <dbReference type="SAM" id="Phobius"/>
    </source>
</evidence>
<accession>A0A5D4REF3</accession>
<feature type="binding site" evidence="8">
    <location>
        <position position="224"/>
    </location>
    <ligand>
        <name>substrate</name>
    </ligand>
</feature>
<dbReference type="GO" id="GO:0009002">
    <property type="term" value="F:serine-type D-Ala-D-Ala carboxypeptidase activity"/>
    <property type="evidence" value="ECO:0007669"/>
    <property type="project" value="InterPro"/>
</dbReference>
<feature type="active site" description="Acyl-ester intermediate" evidence="7">
    <location>
        <position position="60"/>
    </location>
</feature>
<keyword evidence="6" id="KW-0961">Cell wall biogenesis/degradation</keyword>